<accession>A0A326U7U9</accession>
<evidence type="ECO:0000256" key="4">
    <source>
        <dbReference type="ARBA" id="ARBA00023136"/>
    </source>
</evidence>
<dbReference type="OrthoDB" id="9815972at2"/>
<evidence type="ECO:0000256" key="2">
    <source>
        <dbReference type="ARBA" id="ARBA00022692"/>
    </source>
</evidence>
<evidence type="ECO:0000256" key="5">
    <source>
        <dbReference type="SAM" id="Phobius"/>
    </source>
</evidence>
<dbReference type="PANTHER" id="PTHR43229">
    <property type="entry name" value="NODULATION PROTEIN J"/>
    <property type="match status" value="1"/>
</dbReference>
<dbReference type="Pfam" id="PF12698">
    <property type="entry name" value="ABC2_membrane_3"/>
    <property type="match status" value="1"/>
</dbReference>
<evidence type="ECO:0000256" key="3">
    <source>
        <dbReference type="ARBA" id="ARBA00022989"/>
    </source>
</evidence>
<feature type="transmembrane region" description="Helical" evidence="5">
    <location>
        <begin position="101"/>
        <end position="129"/>
    </location>
</feature>
<feature type="domain" description="ABC-2 type transporter transmembrane" evidence="6">
    <location>
        <begin position="52"/>
        <end position="243"/>
    </location>
</feature>
<protein>
    <submittedName>
        <fullName evidence="7">ABC-2 type transport system permease protein</fullName>
    </submittedName>
</protein>
<comment type="subcellular location">
    <subcellularLocation>
        <location evidence="1">Membrane</location>
        <topology evidence="1">Multi-pass membrane protein</topology>
    </subcellularLocation>
</comment>
<organism evidence="7 8">
    <name type="scientific">Thermosporothrix hazakensis</name>
    <dbReference type="NCBI Taxonomy" id="644383"/>
    <lineage>
        <taxon>Bacteria</taxon>
        <taxon>Bacillati</taxon>
        <taxon>Chloroflexota</taxon>
        <taxon>Ktedonobacteria</taxon>
        <taxon>Ktedonobacterales</taxon>
        <taxon>Thermosporotrichaceae</taxon>
        <taxon>Thermosporothrix</taxon>
    </lineage>
</organism>
<dbReference type="InterPro" id="IPR013525">
    <property type="entry name" value="ABC2_TM"/>
</dbReference>
<keyword evidence="4 5" id="KW-0472">Membrane</keyword>
<feature type="transmembrane region" description="Helical" evidence="5">
    <location>
        <begin position="141"/>
        <end position="162"/>
    </location>
</feature>
<dbReference type="GO" id="GO:0016020">
    <property type="term" value="C:membrane"/>
    <property type="evidence" value="ECO:0007669"/>
    <property type="project" value="UniProtKB-SubCell"/>
</dbReference>
<feature type="transmembrane region" description="Helical" evidence="5">
    <location>
        <begin position="58"/>
        <end position="80"/>
    </location>
</feature>
<dbReference type="RefSeq" id="WP_111324068.1">
    <property type="nucleotide sequence ID" value="NZ_BIFX01000002.1"/>
</dbReference>
<name>A0A326U7U9_THEHA</name>
<dbReference type="InterPro" id="IPR051784">
    <property type="entry name" value="Nod_factor_ABC_transporter"/>
</dbReference>
<evidence type="ECO:0000313" key="8">
    <source>
        <dbReference type="Proteomes" id="UP000248806"/>
    </source>
</evidence>
<keyword evidence="2 5" id="KW-0812">Transmembrane</keyword>
<keyword evidence="8" id="KW-1185">Reference proteome</keyword>
<gene>
    <name evidence="7" type="ORF">EI42_03715</name>
</gene>
<evidence type="ECO:0000256" key="1">
    <source>
        <dbReference type="ARBA" id="ARBA00004141"/>
    </source>
</evidence>
<feature type="transmembrane region" description="Helical" evidence="5">
    <location>
        <begin position="228"/>
        <end position="253"/>
    </location>
</feature>
<feature type="transmembrane region" description="Helical" evidence="5">
    <location>
        <begin position="174"/>
        <end position="193"/>
    </location>
</feature>
<dbReference type="Proteomes" id="UP000248806">
    <property type="component" value="Unassembled WGS sequence"/>
</dbReference>
<comment type="caution">
    <text evidence="7">The sequence shown here is derived from an EMBL/GenBank/DDBJ whole genome shotgun (WGS) entry which is preliminary data.</text>
</comment>
<evidence type="ECO:0000259" key="6">
    <source>
        <dbReference type="Pfam" id="PF12698"/>
    </source>
</evidence>
<evidence type="ECO:0000313" key="7">
    <source>
        <dbReference type="EMBL" id="PZW27152.1"/>
    </source>
</evidence>
<keyword evidence="3 5" id="KW-1133">Transmembrane helix</keyword>
<dbReference type="EMBL" id="QKUF01000013">
    <property type="protein sequence ID" value="PZW27152.1"/>
    <property type="molecule type" value="Genomic_DNA"/>
</dbReference>
<dbReference type="PANTHER" id="PTHR43229:SF2">
    <property type="entry name" value="NODULATION PROTEIN J"/>
    <property type="match status" value="1"/>
</dbReference>
<reference evidence="7 8" key="1">
    <citation type="submission" date="2018-06" db="EMBL/GenBank/DDBJ databases">
        <title>Genomic Encyclopedia of Archaeal and Bacterial Type Strains, Phase II (KMG-II): from individual species to whole genera.</title>
        <authorList>
            <person name="Goeker M."/>
        </authorList>
    </citation>
    <scope>NUCLEOTIDE SEQUENCE [LARGE SCALE GENOMIC DNA]</scope>
    <source>
        <strain evidence="7 8">ATCC BAA-1881</strain>
    </source>
</reference>
<sequence>MSIILQALYNEIHRRLILLWSYKFNVCMQVLEIVLLYIGISFFVGGGRLEAPQLANTLLGYVIWFYARIMILSTGSELIGEAQAGTLEQTYMSPVPPAILMIGRMLAILVVATIMFIIPLCGIVVVFHIQYNFHWEGIPVLLLTLSGLFGFSLAISGAALVFKQIDALADLTQNLMLFLTGALLPVALFPDWLAAIANTLPITQGIIVLRSVMLNNKTLAAVWGDGSLIALLINSVAYIILGSIIFFCCDAIARRNGSLGQY</sequence>
<proteinExistence type="predicted"/>
<feature type="transmembrane region" description="Helical" evidence="5">
    <location>
        <begin position="24"/>
        <end position="46"/>
    </location>
</feature>
<dbReference type="AlphaFoldDB" id="A0A326U7U9"/>
<dbReference type="GO" id="GO:0140359">
    <property type="term" value="F:ABC-type transporter activity"/>
    <property type="evidence" value="ECO:0007669"/>
    <property type="project" value="InterPro"/>
</dbReference>